<sequence length="316" mass="35185">MPDSKLSYTPALGVDEPPSKRCSNHVFWADAGKYTKHSGNIDISTRPWIFQQGDNWEGSLSPSENLSATRDSHNVLAEYQPRDCFSIRGYSSPTDNLNDYASQYAANCLPVHGWSDQDSVMGLWGKDMTTSHNYSDCIPYLFNESIAGEIQTEPTENYNNIPAISIPSAAAAADVQEMLPATIPYPTTVSCDFCTPPFQKLPDNFRLTVVEGGITANLMSDVSYPRSTSAEQENMEKGIKPTASTTQRQHIGQVEQIDELWRDRNHIDEAVHGLGKLEDRLQGWNKHQMDAVQETSNATRESTIRKVENSKLYSVG</sequence>
<evidence type="ECO:0000313" key="2">
    <source>
        <dbReference type="Proteomes" id="UP000616885"/>
    </source>
</evidence>
<comment type="caution">
    <text evidence="1">The sequence shown here is derived from an EMBL/GenBank/DDBJ whole genome shotgun (WGS) entry which is preliminary data.</text>
</comment>
<evidence type="ECO:0000313" key="1">
    <source>
        <dbReference type="EMBL" id="KAF9745202.1"/>
    </source>
</evidence>
<protein>
    <submittedName>
        <fullName evidence="1">Uncharacterized protein</fullName>
    </submittedName>
</protein>
<accession>A0A8H7K505</accession>
<organism evidence="1 2">
    <name type="scientific">Bionectria ochroleuca</name>
    <name type="common">Gliocladium roseum</name>
    <dbReference type="NCBI Taxonomy" id="29856"/>
    <lineage>
        <taxon>Eukaryota</taxon>
        <taxon>Fungi</taxon>
        <taxon>Dikarya</taxon>
        <taxon>Ascomycota</taxon>
        <taxon>Pezizomycotina</taxon>
        <taxon>Sordariomycetes</taxon>
        <taxon>Hypocreomycetidae</taxon>
        <taxon>Hypocreales</taxon>
        <taxon>Bionectriaceae</taxon>
        <taxon>Clonostachys</taxon>
    </lineage>
</organism>
<proteinExistence type="predicted"/>
<name>A0A8H7K505_BIOOC</name>
<dbReference type="Proteomes" id="UP000616885">
    <property type="component" value="Unassembled WGS sequence"/>
</dbReference>
<dbReference type="EMBL" id="JADCTT010000013">
    <property type="protein sequence ID" value="KAF9745202.1"/>
    <property type="molecule type" value="Genomic_DNA"/>
</dbReference>
<gene>
    <name evidence="1" type="ORF">IM811_004824</name>
</gene>
<dbReference type="AlphaFoldDB" id="A0A8H7K505"/>
<reference evidence="1" key="1">
    <citation type="submission" date="2020-10" db="EMBL/GenBank/DDBJ databases">
        <title>High-Quality Genome Resource of Clonostachys rosea strain S41 by Oxford Nanopore Long-Read Sequencing.</title>
        <authorList>
            <person name="Wang H."/>
        </authorList>
    </citation>
    <scope>NUCLEOTIDE SEQUENCE</scope>
    <source>
        <strain evidence="1">S41</strain>
    </source>
</reference>